<dbReference type="Proteomes" id="UP001634394">
    <property type="component" value="Unassembled WGS sequence"/>
</dbReference>
<organism evidence="4 5">
    <name type="scientific">Sinanodonta woodiana</name>
    <name type="common">Chinese pond mussel</name>
    <name type="synonym">Anodonta woodiana</name>
    <dbReference type="NCBI Taxonomy" id="1069815"/>
    <lineage>
        <taxon>Eukaryota</taxon>
        <taxon>Metazoa</taxon>
        <taxon>Spiralia</taxon>
        <taxon>Lophotrochozoa</taxon>
        <taxon>Mollusca</taxon>
        <taxon>Bivalvia</taxon>
        <taxon>Autobranchia</taxon>
        <taxon>Heteroconchia</taxon>
        <taxon>Palaeoheterodonta</taxon>
        <taxon>Unionida</taxon>
        <taxon>Unionoidea</taxon>
        <taxon>Unionidae</taxon>
        <taxon>Unioninae</taxon>
        <taxon>Sinanodonta</taxon>
    </lineage>
</organism>
<dbReference type="AlphaFoldDB" id="A0ABD3WZS7"/>
<keyword evidence="5" id="KW-1185">Reference proteome</keyword>
<feature type="transmembrane region" description="Helical" evidence="2">
    <location>
        <begin position="100"/>
        <end position="124"/>
    </location>
</feature>
<keyword evidence="2" id="KW-0472">Membrane</keyword>
<evidence type="ECO:0000256" key="3">
    <source>
        <dbReference type="SAM" id="SignalP"/>
    </source>
</evidence>
<keyword evidence="3" id="KW-0732">Signal</keyword>
<protein>
    <submittedName>
        <fullName evidence="4">Uncharacterized protein</fullName>
    </submittedName>
</protein>
<keyword evidence="2" id="KW-1133">Transmembrane helix</keyword>
<evidence type="ECO:0000256" key="2">
    <source>
        <dbReference type="SAM" id="Phobius"/>
    </source>
</evidence>
<evidence type="ECO:0000313" key="5">
    <source>
        <dbReference type="Proteomes" id="UP001634394"/>
    </source>
</evidence>
<feature type="compositionally biased region" description="Basic and acidic residues" evidence="1">
    <location>
        <begin position="47"/>
        <end position="66"/>
    </location>
</feature>
<name>A0ABD3WZS7_SINWO</name>
<comment type="caution">
    <text evidence="4">The sequence shown here is derived from an EMBL/GenBank/DDBJ whole genome shotgun (WGS) entry which is preliminary data.</text>
</comment>
<feature type="chain" id="PRO_5044876591" evidence="3">
    <location>
        <begin position="22"/>
        <end position="202"/>
    </location>
</feature>
<proteinExistence type="predicted"/>
<evidence type="ECO:0000313" key="4">
    <source>
        <dbReference type="EMBL" id="KAL3878272.1"/>
    </source>
</evidence>
<sequence length="202" mass="22240">MWLRIHLLFIALFFFTEEICGDDFDDDANDNKDNHAGYGGESIPDIDSSHDRAQIPDIDSSHERPRIPCTDSSLKSSPIPDNLEGGDKNEIDNANPEGKMLLMVVPVVGVIVLIVVVTCGICILKKLNHDKIKTKNYQDTGITEKYPIAFTSDVVYPDCHPPNAHAIEEGQGNSVHIDFLEFGAGLNIPEIENMPPSSTIIV</sequence>
<feature type="signal peptide" evidence="3">
    <location>
        <begin position="1"/>
        <end position="21"/>
    </location>
</feature>
<evidence type="ECO:0000256" key="1">
    <source>
        <dbReference type="SAM" id="MobiDB-lite"/>
    </source>
</evidence>
<keyword evidence="2" id="KW-0812">Transmembrane</keyword>
<feature type="region of interest" description="Disordered" evidence="1">
    <location>
        <begin position="31"/>
        <end position="91"/>
    </location>
</feature>
<gene>
    <name evidence="4" type="ORF">ACJMK2_030637</name>
</gene>
<dbReference type="EMBL" id="JBJQND010000004">
    <property type="protein sequence ID" value="KAL3878272.1"/>
    <property type="molecule type" value="Genomic_DNA"/>
</dbReference>
<reference evidence="4 5" key="1">
    <citation type="submission" date="2024-11" db="EMBL/GenBank/DDBJ databases">
        <title>Chromosome-level genome assembly of the freshwater bivalve Anodonta woodiana.</title>
        <authorList>
            <person name="Chen X."/>
        </authorList>
    </citation>
    <scope>NUCLEOTIDE SEQUENCE [LARGE SCALE GENOMIC DNA]</scope>
    <source>
        <strain evidence="4">MN2024</strain>
        <tissue evidence="4">Gills</tissue>
    </source>
</reference>
<accession>A0ABD3WZS7</accession>